<dbReference type="InterPro" id="IPR029068">
    <property type="entry name" value="Glyas_Bleomycin-R_OHBP_Dase"/>
</dbReference>
<dbReference type="Pfam" id="PF18029">
    <property type="entry name" value="Glyoxalase_6"/>
    <property type="match status" value="1"/>
</dbReference>
<dbReference type="AlphaFoldDB" id="A0A7L4YLC5"/>
<evidence type="ECO:0000256" key="1">
    <source>
        <dbReference type="SAM" id="MobiDB-lite"/>
    </source>
</evidence>
<dbReference type="InParanoid" id="A0A7L4YLC5"/>
<dbReference type="EMBL" id="CP047156">
    <property type="protein sequence ID" value="QHB99995.1"/>
    <property type="molecule type" value="Genomic_DNA"/>
</dbReference>
<reference evidence="3 4" key="1">
    <citation type="journal article" date="2018" name="Int. J. Syst. Evol. Microbiol.">
        <title>Epidermidibacterium keratini gen. nov., sp. nov., a member of the family Sporichthyaceae, isolated from keratin epidermis.</title>
        <authorList>
            <person name="Lee D.G."/>
            <person name="Trujillo M.E."/>
            <person name="Kang S."/>
            <person name="Nam J.J."/>
            <person name="Kim Y.J."/>
        </authorList>
    </citation>
    <scope>NUCLEOTIDE SEQUENCE [LARGE SCALE GENOMIC DNA]</scope>
    <source>
        <strain evidence="3 4">EPI-7</strain>
    </source>
</reference>
<proteinExistence type="predicted"/>
<dbReference type="RefSeq" id="WP_159544040.1">
    <property type="nucleotide sequence ID" value="NZ_CP047156.1"/>
</dbReference>
<feature type="domain" description="Glyoxalase-like" evidence="2">
    <location>
        <begin position="15"/>
        <end position="101"/>
    </location>
</feature>
<organism evidence="3 4">
    <name type="scientific">Epidermidibacterium keratini</name>
    <dbReference type="NCBI Taxonomy" id="1891644"/>
    <lineage>
        <taxon>Bacteria</taxon>
        <taxon>Bacillati</taxon>
        <taxon>Actinomycetota</taxon>
        <taxon>Actinomycetes</taxon>
        <taxon>Sporichthyales</taxon>
        <taxon>Sporichthyaceae</taxon>
        <taxon>Epidermidibacterium</taxon>
    </lineage>
</organism>
<dbReference type="Gene3D" id="3.10.180.10">
    <property type="entry name" value="2,3-Dihydroxybiphenyl 1,2-Dioxygenase, domain 1"/>
    <property type="match status" value="1"/>
</dbReference>
<dbReference type="KEGG" id="eke:EK0264_06705"/>
<evidence type="ECO:0000313" key="4">
    <source>
        <dbReference type="Proteomes" id="UP000463857"/>
    </source>
</evidence>
<dbReference type="Proteomes" id="UP000463857">
    <property type="component" value="Chromosome"/>
</dbReference>
<dbReference type="InterPro" id="IPR041581">
    <property type="entry name" value="Glyoxalase_6"/>
</dbReference>
<protein>
    <recommendedName>
        <fullName evidence="2">Glyoxalase-like domain-containing protein</fullName>
    </recommendedName>
</protein>
<name>A0A7L4YLC5_9ACTN</name>
<accession>A0A7L4YLC5</accession>
<dbReference type="OrthoDB" id="3286168at2"/>
<feature type="compositionally biased region" description="Low complexity" evidence="1">
    <location>
        <begin position="117"/>
        <end position="130"/>
    </location>
</feature>
<feature type="region of interest" description="Disordered" evidence="1">
    <location>
        <begin position="84"/>
        <end position="150"/>
    </location>
</feature>
<gene>
    <name evidence="3" type="ORF">EK0264_06705</name>
</gene>
<keyword evidence="4" id="KW-1185">Reference proteome</keyword>
<sequence length="150" mass="16372">MDIRWITAFLDFEPTSFERGAEFWSAVTGYAVSAPRSEHPEFARLEPPDGDAYLRVQRLEDGPSRIHLDLHFDDVRRHADRAITLGARSSARRSSRQDPTGPCCATRPASPTASEEPTAAANAPGTTGAPSRSDIKPETARDQGLPRNAS</sequence>
<evidence type="ECO:0000313" key="3">
    <source>
        <dbReference type="EMBL" id="QHB99995.1"/>
    </source>
</evidence>
<evidence type="ECO:0000259" key="2">
    <source>
        <dbReference type="Pfam" id="PF18029"/>
    </source>
</evidence>